<evidence type="ECO:0000259" key="1">
    <source>
        <dbReference type="Pfam" id="PF09836"/>
    </source>
</evidence>
<sequence length="248" mass="26397">MSGFHAAFDRALKGDTQALMPWLNGSDAALAVYRNTTIKARIDALEASFPTVSALVGPDWFRAAAAAFASDHPGEDPAMAAYGAGFADWLSLFGPARELPYLGPMARLDRAWTEAHLAADAPVLDAAGASGPAGAVMTGRLMPLHPSVRLFRFDWTAPSLWLAHRYPETGGEMVWQPQAEALLIHRPADTVLSRRLTPVEHRFLSACRSGRTLGVAAVEALSLDAHADIPTLFTGLLNAGVFLSPNGA</sequence>
<evidence type="ECO:0000313" key="3">
    <source>
        <dbReference type="Proteomes" id="UP000595448"/>
    </source>
</evidence>
<dbReference type="Gene3D" id="1.10.150.690">
    <property type="entry name" value="DUF2063"/>
    <property type="match status" value="1"/>
</dbReference>
<feature type="domain" description="Putative DNA-binding" evidence="1">
    <location>
        <begin position="7"/>
        <end position="90"/>
    </location>
</feature>
<gene>
    <name evidence="2" type="ORF">JIP62_03250</name>
</gene>
<organism evidence="2 3">
    <name type="scientific">Brevundimonas vitisensis</name>
    <dbReference type="NCBI Taxonomy" id="2800818"/>
    <lineage>
        <taxon>Bacteria</taxon>
        <taxon>Pseudomonadati</taxon>
        <taxon>Pseudomonadota</taxon>
        <taxon>Alphaproteobacteria</taxon>
        <taxon>Caulobacterales</taxon>
        <taxon>Caulobacteraceae</taxon>
        <taxon>Brevundimonas</taxon>
    </lineage>
</organism>
<protein>
    <submittedName>
        <fullName evidence="2">DNA-binding domain-containing protein</fullName>
    </submittedName>
</protein>
<dbReference type="InterPro" id="IPR018640">
    <property type="entry name" value="DUF2063"/>
</dbReference>
<keyword evidence="2" id="KW-0238">DNA-binding</keyword>
<accession>A0ABX7BNX9</accession>
<proteinExistence type="predicted"/>
<dbReference type="Pfam" id="PF09836">
    <property type="entry name" value="DUF2063"/>
    <property type="match status" value="1"/>
</dbReference>
<dbReference type="RefSeq" id="WP_201103501.1">
    <property type="nucleotide sequence ID" value="NZ_CP067977.1"/>
</dbReference>
<dbReference type="InterPro" id="IPR044922">
    <property type="entry name" value="DUF2063_N_sf"/>
</dbReference>
<dbReference type="Proteomes" id="UP000595448">
    <property type="component" value="Chromosome"/>
</dbReference>
<evidence type="ECO:0000313" key="2">
    <source>
        <dbReference type="EMBL" id="QQQ19150.1"/>
    </source>
</evidence>
<keyword evidence="3" id="KW-1185">Reference proteome</keyword>
<dbReference type="GO" id="GO:0003677">
    <property type="term" value="F:DNA binding"/>
    <property type="evidence" value="ECO:0007669"/>
    <property type="project" value="UniProtKB-KW"/>
</dbReference>
<name>A0ABX7BNX9_9CAUL</name>
<reference evidence="2 3" key="1">
    <citation type="submission" date="2021-01" db="EMBL/GenBank/DDBJ databases">
        <title>Brevundimonas vitis sp. nov., an bacterium isolated from grape (Vitis vinifera).</title>
        <authorList>
            <person name="Jiang L."/>
            <person name="Lee J."/>
        </authorList>
    </citation>
    <scope>NUCLEOTIDE SEQUENCE [LARGE SCALE GENOMIC DNA]</scope>
    <source>
        <strain evidence="2 3">GRTSA-9</strain>
    </source>
</reference>
<dbReference type="EMBL" id="CP067977">
    <property type="protein sequence ID" value="QQQ19150.1"/>
    <property type="molecule type" value="Genomic_DNA"/>
</dbReference>